<dbReference type="Gene3D" id="2.180.10.10">
    <property type="entry name" value="RHS repeat-associated core"/>
    <property type="match status" value="1"/>
</dbReference>
<comment type="caution">
    <text evidence="1">The sequence shown here is derived from an EMBL/GenBank/DDBJ whole genome shotgun (WGS) entry which is preliminary data.</text>
</comment>
<feature type="non-terminal residue" evidence="1">
    <location>
        <position position="1"/>
    </location>
</feature>
<reference evidence="1 2" key="1">
    <citation type="submission" date="2020-09" db="EMBL/GenBank/DDBJ databases">
        <title>TT11 complete genome.</title>
        <authorList>
            <person name="Wu Z."/>
        </authorList>
    </citation>
    <scope>NUCLEOTIDE SEQUENCE [LARGE SCALE GENOMIC DNA]</scope>
    <source>
        <strain evidence="1 2">TT11</strain>
    </source>
</reference>
<organism evidence="1 2">
    <name type="scientific">Aestuariibaculum sediminum</name>
    <dbReference type="NCBI Taxonomy" id="2770637"/>
    <lineage>
        <taxon>Bacteria</taxon>
        <taxon>Pseudomonadati</taxon>
        <taxon>Bacteroidota</taxon>
        <taxon>Flavobacteriia</taxon>
        <taxon>Flavobacteriales</taxon>
        <taxon>Flavobacteriaceae</taxon>
    </lineage>
</organism>
<dbReference type="PANTHER" id="PTHR32305">
    <property type="match status" value="1"/>
</dbReference>
<dbReference type="EMBL" id="JACVXB010000018">
    <property type="protein sequence ID" value="MBD0833788.1"/>
    <property type="molecule type" value="Genomic_DNA"/>
</dbReference>
<dbReference type="Proteomes" id="UP000600588">
    <property type="component" value="Unassembled WGS sequence"/>
</dbReference>
<sequence length="431" mass="48588">NLPTSVTLSGGNISYIYDATGVKLSKTVSGTTTYYAGNYVYEGSSLKFFNHPEGYVDAANGYKYVYQYKDHLGNVRLSYMDSNNNGSVNSSEILEENNYYPFGLKHKGYNTNVNSTNIALKYKFGGKEYEEALGLGWYDITARNYDPSISRFMNIDPLADKFPNVTAYNYAINNPLSFIDSDGKSPDPVLSKVIQRAIQSAPVARVIGRINSANYKVFGKEIYDNSNTVLASIPKQEKYIFQGGIWNSISGANEVNFNAKFDFFGTSFSAAGYYQKKSKSGLFNIGEVNVQKTANGGRFTTDVHGNSGYIVDLVNGGSSIIRLSFPDEQTHEAFEKILNNKTDSYLEALFETNPALKELFELAELSDEVHSLYASFNKDNPYIEGSEQANKYLKVLKEYTDRRNTYRKNEREKEFWAKAQKQLDDYYNRLN</sequence>
<evidence type="ECO:0008006" key="3">
    <source>
        <dbReference type="Google" id="ProtNLM"/>
    </source>
</evidence>
<dbReference type="InterPro" id="IPR022385">
    <property type="entry name" value="Rhs_assc_core"/>
</dbReference>
<evidence type="ECO:0000313" key="2">
    <source>
        <dbReference type="Proteomes" id="UP000600588"/>
    </source>
</evidence>
<dbReference type="InterPro" id="IPR050708">
    <property type="entry name" value="T6SS_VgrG/RHS"/>
</dbReference>
<protein>
    <recommendedName>
        <fullName evidence="3">RHS repeat-associated core domain-containing protein</fullName>
    </recommendedName>
</protein>
<evidence type="ECO:0000313" key="1">
    <source>
        <dbReference type="EMBL" id="MBD0833788.1"/>
    </source>
</evidence>
<keyword evidence="2" id="KW-1185">Reference proteome</keyword>
<proteinExistence type="predicted"/>
<gene>
    <name evidence="1" type="ORF">ICJ83_16785</name>
</gene>
<dbReference type="NCBIfam" id="TIGR03696">
    <property type="entry name" value="Rhs_assc_core"/>
    <property type="match status" value="1"/>
</dbReference>
<dbReference type="AlphaFoldDB" id="A0A8J6U920"/>
<dbReference type="PANTHER" id="PTHR32305:SF15">
    <property type="entry name" value="PROTEIN RHSA-RELATED"/>
    <property type="match status" value="1"/>
</dbReference>
<name>A0A8J6U920_9FLAO</name>
<accession>A0A8J6U920</accession>
<dbReference type="RefSeq" id="WP_317173300.1">
    <property type="nucleotide sequence ID" value="NZ_JACVXB010000018.1"/>
</dbReference>